<evidence type="ECO:0000313" key="1">
    <source>
        <dbReference type="EMBL" id="MBY32016.1"/>
    </source>
</evidence>
<dbReference type="AlphaFoldDB" id="A0A2S2PT46"/>
<protein>
    <submittedName>
        <fullName evidence="1">Uncharacterized protein</fullName>
    </submittedName>
</protein>
<proteinExistence type="predicted"/>
<sequence length="125" mass="14626">MRNQGDSLCLHIGIIRIKKFSRVLYREGCFNPFYSTRDPLTRSVTKAFKKTKLTIGYACRYTCTIIVYVIFTTVEIVEGLYLILTSVIIYHDFMTHLQSISGNSDGRQRESDYTRPISMFKLRMY</sequence>
<organism evidence="1">
    <name type="scientific">Schizaphis graminum</name>
    <name type="common">Green bug aphid</name>
    <dbReference type="NCBI Taxonomy" id="13262"/>
    <lineage>
        <taxon>Eukaryota</taxon>
        <taxon>Metazoa</taxon>
        <taxon>Ecdysozoa</taxon>
        <taxon>Arthropoda</taxon>
        <taxon>Hexapoda</taxon>
        <taxon>Insecta</taxon>
        <taxon>Pterygota</taxon>
        <taxon>Neoptera</taxon>
        <taxon>Paraneoptera</taxon>
        <taxon>Hemiptera</taxon>
        <taxon>Sternorrhyncha</taxon>
        <taxon>Aphidomorpha</taxon>
        <taxon>Aphidoidea</taxon>
        <taxon>Aphididae</taxon>
        <taxon>Aphidini</taxon>
        <taxon>Schizaphis</taxon>
    </lineage>
</organism>
<name>A0A2S2PT46_SCHGA</name>
<gene>
    <name evidence="1" type="ORF">g.128680</name>
</gene>
<dbReference type="EMBL" id="GGMR01019397">
    <property type="protein sequence ID" value="MBY32016.1"/>
    <property type="molecule type" value="Transcribed_RNA"/>
</dbReference>
<reference evidence="1" key="1">
    <citation type="submission" date="2018-04" db="EMBL/GenBank/DDBJ databases">
        <title>Transcriptome of Schizaphis graminum biotype I.</title>
        <authorList>
            <person name="Scully E.D."/>
            <person name="Geib S.M."/>
            <person name="Palmer N.A."/>
            <person name="Koch K."/>
            <person name="Bradshaw J."/>
            <person name="Heng-Moss T."/>
            <person name="Sarath G."/>
        </authorList>
    </citation>
    <scope>NUCLEOTIDE SEQUENCE</scope>
</reference>
<accession>A0A2S2PT46</accession>